<evidence type="ECO:0000313" key="2">
    <source>
        <dbReference type="EMBL" id="CAG8726055.1"/>
    </source>
</evidence>
<name>A0A9N9NF11_9GLOM</name>
<dbReference type="OrthoDB" id="2397787at2759"/>
<dbReference type="AlphaFoldDB" id="A0A9N9NF11"/>
<gene>
    <name evidence="2" type="ORF">FCALED_LOCUS14670</name>
</gene>
<keyword evidence="3" id="KW-1185">Reference proteome</keyword>
<feature type="compositionally biased region" description="Low complexity" evidence="1">
    <location>
        <begin position="565"/>
        <end position="583"/>
    </location>
</feature>
<dbReference type="Proteomes" id="UP000789570">
    <property type="component" value="Unassembled WGS sequence"/>
</dbReference>
<proteinExistence type="predicted"/>
<organism evidence="2 3">
    <name type="scientific">Funneliformis caledonium</name>
    <dbReference type="NCBI Taxonomy" id="1117310"/>
    <lineage>
        <taxon>Eukaryota</taxon>
        <taxon>Fungi</taxon>
        <taxon>Fungi incertae sedis</taxon>
        <taxon>Mucoromycota</taxon>
        <taxon>Glomeromycotina</taxon>
        <taxon>Glomeromycetes</taxon>
        <taxon>Glomerales</taxon>
        <taxon>Glomeraceae</taxon>
        <taxon>Funneliformis</taxon>
    </lineage>
</organism>
<evidence type="ECO:0000256" key="1">
    <source>
        <dbReference type="SAM" id="MobiDB-lite"/>
    </source>
</evidence>
<feature type="region of interest" description="Disordered" evidence="1">
    <location>
        <begin position="540"/>
        <end position="583"/>
    </location>
</feature>
<protein>
    <submittedName>
        <fullName evidence="2">3589_t:CDS:1</fullName>
    </submittedName>
</protein>
<dbReference type="EMBL" id="CAJVPQ010011186">
    <property type="protein sequence ID" value="CAG8726055.1"/>
    <property type="molecule type" value="Genomic_DNA"/>
</dbReference>
<feature type="compositionally biased region" description="Polar residues" evidence="1">
    <location>
        <begin position="541"/>
        <end position="551"/>
    </location>
</feature>
<comment type="caution">
    <text evidence="2">The sequence shown here is derived from an EMBL/GenBank/DDBJ whole genome shotgun (WGS) entry which is preliminary data.</text>
</comment>
<reference evidence="2" key="1">
    <citation type="submission" date="2021-06" db="EMBL/GenBank/DDBJ databases">
        <authorList>
            <person name="Kallberg Y."/>
            <person name="Tangrot J."/>
            <person name="Rosling A."/>
        </authorList>
    </citation>
    <scope>NUCLEOTIDE SEQUENCE</scope>
    <source>
        <strain evidence="2">UK204</strain>
    </source>
</reference>
<accession>A0A9N9NF11</accession>
<sequence length="583" mass="66883">MESTFSASGVVMETTIFFDITTLLWESYVQVLEDLLAKGYGLVKFFSKTKFPLSQKKQAEEVCLDSLKAIASGNGEQAGKARIQLETFNEQINSSTVREFWESVRLRDERARARNAQLILFEKKKLHFIQTESNVLDEFCVTSDRLLSEFKDTTPANLGIMSIPNILNDSRSKEKRIMDSGESSKNNKKIKTTNTDEINLESNGESEAEQVDVVNEEEIRDLKEDEVEIRNRLLGILVEYQNKDKESGGNYMTSVCLNGILVLSDEKVYKTVKKFLDIDQLNWLEKVIMKKNWKSTPEFVQYIEQFTEDACTRTEIPTIVRKSYVPGRFDPCYHEAHDIAQQILTHFSVRLEAPMRVEYKGLDLERTFAIDTIVYILNRLFRMHQDELDVAWIEQTTPDTKDHKFDGLYKVIRTTGKGQVIILVEFSYGRKAPESKKDGDQLKLCRNAMRTLNKLLKTIPKDRARVYLVQSFNGFIEIKYLVRPIPSIYILQRFKRTKLPASFGDFEQFSNDLKDLMSWQADVLSTVRAVNKATAVDNTRGDNNLHLTSVDDTPKKKKAEKNQTSSPESPCPGGSPSEFEPLI</sequence>
<evidence type="ECO:0000313" key="3">
    <source>
        <dbReference type="Proteomes" id="UP000789570"/>
    </source>
</evidence>